<feature type="compositionally biased region" description="Basic and acidic residues" evidence="6">
    <location>
        <begin position="394"/>
        <end position="405"/>
    </location>
</feature>
<name>A0A2C9WCD2_MANES</name>
<organism evidence="8">
    <name type="scientific">Manihot esculenta</name>
    <name type="common">Cassava</name>
    <name type="synonym">Jatropha manihot</name>
    <dbReference type="NCBI Taxonomy" id="3983"/>
    <lineage>
        <taxon>Eukaryota</taxon>
        <taxon>Viridiplantae</taxon>
        <taxon>Streptophyta</taxon>
        <taxon>Embryophyta</taxon>
        <taxon>Tracheophyta</taxon>
        <taxon>Spermatophyta</taxon>
        <taxon>Magnoliopsida</taxon>
        <taxon>eudicotyledons</taxon>
        <taxon>Gunneridae</taxon>
        <taxon>Pentapetalae</taxon>
        <taxon>rosids</taxon>
        <taxon>fabids</taxon>
        <taxon>Malpighiales</taxon>
        <taxon>Euphorbiaceae</taxon>
        <taxon>Crotonoideae</taxon>
        <taxon>Manihoteae</taxon>
        <taxon>Manihot</taxon>
    </lineage>
</organism>
<keyword evidence="5" id="KW-0539">Nucleus</keyword>
<dbReference type="AlphaFoldDB" id="A0A2C9WCD2"/>
<dbReference type="GO" id="GO:0061630">
    <property type="term" value="F:ubiquitin protein ligase activity"/>
    <property type="evidence" value="ECO:0000318"/>
    <property type="project" value="GO_Central"/>
</dbReference>
<evidence type="ECO:0000259" key="7">
    <source>
        <dbReference type="PROSITE" id="PS51282"/>
    </source>
</evidence>
<sequence>MPIYFKFFSAKEYDFIPVDGSVISVDALKRKFFESKYKQKSKGSCLGTDLDLVVVNAQTNDCYVDDMLIPNNTRVLIRRVPGTRFRKPISTATIVVIGTQQPLSSHFTGSNITFEDDDGFGDDDVLVIPRMQPVQSSKSTVDEEFDEDSKIKALVNTPALDWQPKGSNGVGFGSRGVIGGLRKKIPPQGYICHRCKVPGHFIQHCPTNGDPKYDFKRVKPPTGIPKSMLMPNPDGSYKLSSGATAVLQPNNDAFEKEILGCFPSKISVDNLPPELLCPLCKQVMRDAVLTSKCCFKSFCDTCIRVHLITSKLTCACGATNVLTDYLIPNMTLRDTINCFVQSGSSYSSTVENAKSNSFPVKDMESSHCSQAQISTTKLSAESFEEEQKPSPSNVEDKANERKPLDAPRQMAKKARTEGAADVSEATIGSIRTKDTASQGSILVVGEEVQQKDVSVEGEKKRKERKVIKKKKRGRNSQDVEAESYMMPVGSYAYNPHWIGMQAGLQGYMAPYYAAGAMSYGWSPFGTTFNDSGVRGYQQPASCVTASDSPLPEIRMGQFKILENLMLPLRSLDSALEILLVGRPMYGIIRQAMETVLPRLSGRPPLQFVVRAPKRFWADERSAPSSEKKKEISLMPPSPSFDINGSGENDQLIVPFDVKYQYYARLWCEAPVLCGTEICCAQSSFWR</sequence>
<dbReference type="InterPro" id="IPR014891">
    <property type="entry name" value="DWNN_domain"/>
</dbReference>
<dbReference type="Gene3D" id="4.10.60.10">
    <property type="entry name" value="Zinc finger, CCHC-type"/>
    <property type="match status" value="1"/>
</dbReference>
<dbReference type="SUPFAM" id="SSF57850">
    <property type="entry name" value="RING/U-box"/>
    <property type="match status" value="1"/>
</dbReference>
<dbReference type="InterPro" id="IPR025829">
    <property type="entry name" value="Zn_knuckle_CX2CX3GHX4C"/>
</dbReference>
<dbReference type="GO" id="GO:0006511">
    <property type="term" value="P:ubiquitin-dependent protein catabolic process"/>
    <property type="evidence" value="ECO:0000318"/>
    <property type="project" value="GO_Central"/>
</dbReference>
<dbReference type="Pfam" id="PF13696">
    <property type="entry name" value="zf-CCHC_2"/>
    <property type="match status" value="1"/>
</dbReference>
<dbReference type="GO" id="GO:0016567">
    <property type="term" value="P:protein ubiquitination"/>
    <property type="evidence" value="ECO:0000318"/>
    <property type="project" value="GO_Central"/>
</dbReference>
<feature type="region of interest" description="Disordered" evidence="6">
    <location>
        <begin position="454"/>
        <end position="478"/>
    </location>
</feature>
<reference evidence="8" key="1">
    <citation type="submission" date="2016-02" db="EMBL/GenBank/DDBJ databases">
        <title>WGS assembly of Manihot esculenta.</title>
        <authorList>
            <person name="Bredeson J.V."/>
            <person name="Prochnik S.E."/>
            <person name="Lyons J.B."/>
            <person name="Schmutz J."/>
            <person name="Grimwood J."/>
            <person name="Vrebalov J."/>
            <person name="Bart R.S."/>
            <person name="Amuge T."/>
            <person name="Ferguson M.E."/>
            <person name="Green R."/>
            <person name="Putnam N."/>
            <person name="Stites J."/>
            <person name="Rounsley S."/>
            <person name="Rokhsar D.S."/>
        </authorList>
    </citation>
    <scope>NUCLEOTIDE SEQUENCE [LARGE SCALE GENOMIC DNA]</scope>
    <source>
        <tissue evidence="8">Leaf</tissue>
    </source>
</reference>
<dbReference type="STRING" id="3983.A0A2C9WCD2"/>
<dbReference type="PROSITE" id="PS51282">
    <property type="entry name" value="DWNN"/>
    <property type="match status" value="1"/>
</dbReference>
<evidence type="ECO:0000256" key="4">
    <source>
        <dbReference type="ARBA" id="ARBA00022833"/>
    </source>
</evidence>
<evidence type="ECO:0000256" key="5">
    <source>
        <dbReference type="ARBA" id="ARBA00023242"/>
    </source>
</evidence>
<keyword evidence="3" id="KW-0863">Zinc-finger</keyword>
<feature type="domain" description="DWNN" evidence="7">
    <location>
        <begin position="3"/>
        <end position="81"/>
    </location>
</feature>
<dbReference type="PANTHER" id="PTHR15439">
    <property type="entry name" value="RETINOBLASTOMA-BINDING PROTEIN 6"/>
    <property type="match status" value="1"/>
</dbReference>
<dbReference type="GO" id="GO:0008270">
    <property type="term" value="F:zinc ion binding"/>
    <property type="evidence" value="ECO:0007669"/>
    <property type="project" value="UniProtKB-KW"/>
</dbReference>
<evidence type="ECO:0000313" key="8">
    <source>
        <dbReference type="EMBL" id="OAY57372.1"/>
    </source>
</evidence>
<dbReference type="CDD" id="cd16620">
    <property type="entry name" value="vRING-HC-C4C4_RBBP6"/>
    <property type="match status" value="1"/>
</dbReference>
<evidence type="ECO:0000256" key="1">
    <source>
        <dbReference type="ARBA" id="ARBA00004123"/>
    </source>
</evidence>
<keyword evidence="4" id="KW-0862">Zinc</keyword>
<dbReference type="InterPro" id="IPR033489">
    <property type="entry name" value="RBBP6"/>
</dbReference>
<keyword evidence="2" id="KW-0479">Metal-binding</keyword>
<protein>
    <recommendedName>
        <fullName evidence="7">DWNN domain-containing protein</fullName>
    </recommendedName>
</protein>
<dbReference type="Gene3D" id="3.10.20.90">
    <property type="entry name" value="Phosphatidylinositol 3-kinase Catalytic Subunit, Chain A, domain 1"/>
    <property type="match status" value="1"/>
</dbReference>
<dbReference type="Gene3D" id="3.30.40.10">
    <property type="entry name" value="Zinc/RING finger domain, C3HC4 (zinc finger)"/>
    <property type="match status" value="1"/>
</dbReference>
<comment type="subcellular location">
    <subcellularLocation>
        <location evidence="1">Nucleus</location>
    </subcellularLocation>
</comment>
<accession>A0A2C9WCD2</accession>
<dbReference type="InterPro" id="IPR013083">
    <property type="entry name" value="Znf_RING/FYVE/PHD"/>
</dbReference>
<dbReference type="EMBL" id="CM004388">
    <property type="protein sequence ID" value="OAY57372.1"/>
    <property type="molecule type" value="Genomic_DNA"/>
</dbReference>
<evidence type="ECO:0000256" key="3">
    <source>
        <dbReference type="ARBA" id="ARBA00022771"/>
    </source>
</evidence>
<dbReference type="SMART" id="SM01180">
    <property type="entry name" value="DWNN"/>
    <property type="match status" value="1"/>
</dbReference>
<feature type="compositionally biased region" description="Basic residues" evidence="6">
    <location>
        <begin position="461"/>
        <end position="474"/>
    </location>
</feature>
<dbReference type="GO" id="GO:0003676">
    <property type="term" value="F:nucleic acid binding"/>
    <property type="evidence" value="ECO:0007669"/>
    <property type="project" value="InterPro"/>
</dbReference>
<dbReference type="PANTHER" id="PTHR15439:SF20">
    <property type="entry name" value="DWNN DOMAIN-CONTAINING PROTEIN"/>
    <property type="match status" value="1"/>
</dbReference>
<feature type="compositionally biased region" description="Basic and acidic residues" evidence="6">
    <location>
        <begin position="620"/>
        <end position="631"/>
    </location>
</feature>
<dbReference type="Pfam" id="PF08783">
    <property type="entry name" value="DWNN"/>
    <property type="match status" value="1"/>
</dbReference>
<dbReference type="InterPro" id="IPR036875">
    <property type="entry name" value="Znf_CCHC_sf"/>
</dbReference>
<gene>
    <name evidence="8" type="ORF">MANES_02G092000</name>
</gene>
<evidence type="ECO:0000256" key="6">
    <source>
        <dbReference type="SAM" id="MobiDB-lite"/>
    </source>
</evidence>
<feature type="region of interest" description="Disordered" evidence="6">
    <location>
        <begin position="620"/>
        <end position="642"/>
    </location>
</feature>
<dbReference type="GO" id="GO:0005634">
    <property type="term" value="C:nucleus"/>
    <property type="evidence" value="ECO:0000318"/>
    <property type="project" value="GO_Central"/>
</dbReference>
<evidence type="ECO:0000256" key="2">
    <source>
        <dbReference type="ARBA" id="ARBA00022723"/>
    </source>
</evidence>
<dbReference type="SUPFAM" id="SSF57756">
    <property type="entry name" value="Retrovirus zinc finger-like domains"/>
    <property type="match status" value="1"/>
</dbReference>
<dbReference type="GO" id="GO:0006397">
    <property type="term" value="P:mRNA processing"/>
    <property type="evidence" value="ECO:0007669"/>
    <property type="project" value="InterPro"/>
</dbReference>
<feature type="region of interest" description="Disordered" evidence="6">
    <location>
        <begin position="379"/>
        <end position="422"/>
    </location>
</feature>
<proteinExistence type="predicted"/>